<evidence type="ECO:0000256" key="3">
    <source>
        <dbReference type="ARBA" id="ARBA00012288"/>
    </source>
</evidence>
<dbReference type="PANTHER" id="PTHR21091">
    <property type="entry name" value="METHYLTETRAHYDROFOLATE:HOMOCYSTEINE METHYLTRANSFERASE RELATED"/>
    <property type="match status" value="1"/>
</dbReference>
<evidence type="ECO:0000256" key="9">
    <source>
        <dbReference type="RuleBase" id="RU004169"/>
    </source>
</evidence>
<evidence type="ECO:0000256" key="6">
    <source>
        <dbReference type="ARBA" id="ARBA00023244"/>
    </source>
</evidence>
<dbReference type="GO" id="GO:0005829">
    <property type="term" value="C:cytosol"/>
    <property type="evidence" value="ECO:0007669"/>
    <property type="project" value="TreeGrafter"/>
</dbReference>
<dbReference type="RefSeq" id="WP_212193199.1">
    <property type="nucleotide sequence ID" value="NZ_JAGTAR010000052.1"/>
</dbReference>
<sequence>MNNIFLDTIHGKNTERPPVWFMRQAGRVLPNYRALKENYTFSELMEDPKLAAEVTLMPIYDLGVDAAILFSDILVVPEALGMALKFTEAGPEFGAPLHTFADPVSQLKKDMSKLDHVYAAIDKIIETRPDGKPLIGFCGGLLTTFCFMFRDNVRDITFKNATEFLYKDRKTSEKIIDALAEVSIEYALTQADHGVEAFQLFETYGGLLPEDLYLELFLPASKKILNAVRDKGVPTIYFPKDLGNGIRAIDKDVADFVGIDWRMSLQHARDIVDPEVGLQGNLDPRLLYAPQPEIEKVLNETYLPFGRDNQKWIFNLGHGILPDLPVENVQFVIDWVKSVDWGRK</sequence>
<dbReference type="InterPro" id="IPR006361">
    <property type="entry name" value="Uroporphyrinogen_deCO2ase_HemE"/>
</dbReference>
<gene>
    <name evidence="11" type="ORF">KDU71_21570</name>
</gene>
<dbReference type="GO" id="GO:0004853">
    <property type="term" value="F:uroporphyrinogen decarboxylase activity"/>
    <property type="evidence" value="ECO:0007669"/>
    <property type="project" value="UniProtKB-UniRule"/>
</dbReference>
<dbReference type="Gene3D" id="3.20.20.210">
    <property type="match status" value="1"/>
</dbReference>
<organism evidence="11 12">
    <name type="scientific">Carboxylicivirga sediminis</name>
    <dbReference type="NCBI Taxonomy" id="2006564"/>
    <lineage>
        <taxon>Bacteria</taxon>
        <taxon>Pseudomonadati</taxon>
        <taxon>Bacteroidota</taxon>
        <taxon>Bacteroidia</taxon>
        <taxon>Marinilabiliales</taxon>
        <taxon>Marinilabiliaceae</taxon>
        <taxon>Carboxylicivirga</taxon>
    </lineage>
</organism>
<comment type="pathway">
    <text evidence="1 8">Porphyrin-containing compound metabolism; protoporphyrin-IX biosynthesis; coproporphyrinogen-III from 5-aminolevulinate: step 4/4.</text>
</comment>
<protein>
    <recommendedName>
        <fullName evidence="3 7">Uroporphyrinogen decarboxylase</fullName>
        <ecNumber evidence="3 7">4.1.1.37</ecNumber>
    </recommendedName>
</protein>
<comment type="similarity">
    <text evidence="2 9">Belongs to the uroporphyrinogen decarboxylase family.</text>
</comment>
<evidence type="ECO:0000259" key="10">
    <source>
        <dbReference type="PROSITE" id="PS00906"/>
    </source>
</evidence>
<reference evidence="11" key="2">
    <citation type="submission" date="2021-04" db="EMBL/GenBank/DDBJ databases">
        <authorList>
            <person name="Zhang T."/>
            <person name="Zhang Y."/>
            <person name="Lu D."/>
            <person name="Zuo D."/>
            <person name="Du Z."/>
        </authorList>
    </citation>
    <scope>NUCLEOTIDE SEQUENCE</scope>
    <source>
        <strain evidence="11">JR1</strain>
    </source>
</reference>
<dbReference type="AlphaFoldDB" id="A0A941FCS3"/>
<comment type="catalytic activity">
    <reaction evidence="8">
        <text>uroporphyrinogen III + 4 H(+) = coproporphyrinogen III + 4 CO2</text>
        <dbReference type="Rhea" id="RHEA:19865"/>
        <dbReference type="ChEBI" id="CHEBI:15378"/>
        <dbReference type="ChEBI" id="CHEBI:16526"/>
        <dbReference type="ChEBI" id="CHEBI:57308"/>
        <dbReference type="ChEBI" id="CHEBI:57309"/>
        <dbReference type="EC" id="4.1.1.37"/>
    </reaction>
</comment>
<dbReference type="SUPFAM" id="SSF51726">
    <property type="entry name" value="UROD/MetE-like"/>
    <property type="match status" value="1"/>
</dbReference>
<dbReference type="EC" id="4.1.1.37" evidence="3 7"/>
<keyword evidence="12" id="KW-1185">Reference proteome</keyword>
<dbReference type="EMBL" id="JAGTAR010000052">
    <property type="protein sequence ID" value="MBR8538175.1"/>
    <property type="molecule type" value="Genomic_DNA"/>
</dbReference>
<dbReference type="InterPro" id="IPR000257">
    <property type="entry name" value="Uroporphyrinogen_deCOase"/>
</dbReference>
<proteinExistence type="inferred from homology"/>
<dbReference type="PANTHER" id="PTHR21091:SF169">
    <property type="entry name" value="UROPORPHYRINOGEN DECARBOXYLASE"/>
    <property type="match status" value="1"/>
</dbReference>
<evidence type="ECO:0000256" key="4">
    <source>
        <dbReference type="ARBA" id="ARBA00022793"/>
    </source>
</evidence>
<evidence type="ECO:0000313" key="11">
    <source>
        <dbReference type="EMBL" id="MBR8538175.1"/>
    </source>
</evidence>
<accession>A0A941FCS3</accession>
<dbReference type="InterPro" id="IPR038071">
    <property type="entry name" value="UROD/MetE-like_sf"/>
</dbReference>
<evidence type="ECO:0000256" key="8">
    <source>
        <dbReference type="RuleBase" id="RU000554"/>
    </source>
</evidence>
<evidence type="ECO:0000313" key="12">
    <source>
        <dbReference type="Proteomes" id="UP000679220"/>
    </source>
</evidence>
<dbReference type="NCBIfam" id="TIGR01464">
    <property type="entry name" value="hemE"/>
    <property type="match status" value="1"/>
</dbReference>
<keyword evidence="5 8" id="KW-0456">Lyase</keyword>
<name>A0A941FCS3_9BACT</name>
<dbReference type="Pfam" id="PF01208">
    <property type="entry name" value="URO-D"/>
    <property type="match status" value="1"/>
</dbReference>
<evidence type="ECO:0000256" key="1">
    <source>
        <dbReference type="ARBA" id="ARBA00004804"/>
    </source>
</evidence>
<keyword evidence="4 8" id="KW-0210">Decarboxylase</keyword>
<evidence type="ECO:0000256" key="7">
    <source>
        <dbReference type="NCBIfam" id="TIGR01464"/>
    </source>
</evidence>
<dbReference type="PROSITE" id="PS00906">
    <property type="entry name" value="UROD_1"/>
    <property type="match status" value="1"/>
</dbReference>
<dbReference type="GO" id="GO:0006783">
    <property type="term" value="P:heme biosynthetic process"/>
    <property type="evidence" value="ECO:0007669"/>
    <property type="project" value="TreeGrafter"/>
</dbReference>
<evidence type="ECO:0000256" key="5">
    <source>
        <dbReference type="ARBA" id="ARBA00023239"/>
    </source>
</evidence>
<evidence type="ECO:0000256" key="2">
    <source>
        <dbReference type="ARBA" id="ARBA00009935"/>
    </source>
</evidence>
<reference evidence="11" key="1">
    <citation type="journal article" date="2018" name="Int. J. Syst. Evol. Microbiol.">
        <title>Carboxylicivirga sediminis sp. nov., isolated from coastal sediment.</title>
        <authorList>
            <person name="Wang F.Q."/>
            <person name="Ren L.H."/>
            <person name="Zou R.J."/>
            <person name="Sun Y.Z."/>
            <person name="Liu X.J."/>
            <person name="Jiang F."/>
            <person name="Liu L.J."/>
        </authorList>
    </citation>
    <scope>NUCLEOTIDE SEQUENCE</scope>
    <source>
        <strain evidence="11">JR1</strain>
    </source>
</reference>
<dbReference type="Proteomes" id="UP000679220">
    <property type="component" value="Unassembled WGS sequence"/>
</dbReference>
<keyword evidence="6 8" id="KW-0627">Porphyrin biosynthesis</keyword>
<feature type="domain" description="Uroporphyrinogen decarboxylase (URO-D)" evidence="10">
    <location>
        <begin position="18"/>
        <end position="27"/>
    </location>
</feature>
<comment type="caution">
    <text evidence="11">The sequence shown here is derived from an EMBL/GenBank/DDBJ whole genome shotgun (WGS) entry which is preliminary data.</text>
</comment>